<dbReference type="GO" id="GO:0005935">
    <property type="term" value="C:cellular bud neck"/>
    <property type="evidence" value="ECO:0007669"/>
    <property type="project" value="UniProtKB-ARBA"/>
</dbReference>
<keyword evidence="7 12" id="KW-0067">ATP-binding</keyword>
<dbReference type="STRING" id="1160509.A0A3N4IHT6"/>
<dbReference type="EC" id="2.7.11.1" evidence="1"/>
<sequence>MNPSGGYQQGYGNQQQGQGQYGYGQQQQQQQQYGGGAYQNQSGSQNNGNYDPNGLVSQFQNQHLGGSDYVVFDRNTENFSPITKERAAATKLKVELLYNQNVQHAVERNQRRVELEQRLNAETRMSEERKNRSRQQLGAQESNFLRLRRTRLTPNDFLTVKVIGKGAFGEVRLVQKKDTGKIYAMKTLLKTEMLRRDQLAHVKAERDVLAEADSPWVVNLHCSFQDSIYLYLIMEFLPGGDLMTMLIRYEIFPEDVTKFYMAECVLAIEAVHKLGFIHRDIKPDNILIDKEGHVKLSDFGLSTGFHKTHDQTYYNQLMEGKNASKPQQTRNSVMVDAIHLTMSDRNQMNTLRKNRRLMAYSTVGTPDYIAPEIFEQKGYGQECDWWSLGTIMFECLVGWPPFCGEDNHETYRKIMHWRETLFFPEEIQLSRNAEDLIRSLITSADQRLGRNGADEIKNHPFFAGVDWNTLRDIEAPFKPQLQSITDTSYFPTDELENVPDAPAVAAMMAQQQANNAGLPEPTAGDSGLPFIGYTYKRFDALTKAPGM</sequence>
<evidence type="ECO:0000313" key="17">
    <source>
        <dbReference type="Proteomes" id="UP000275078"/>
    </source>
</evidence>
<dbReference type="PANTHER" id="PTHR22988">
    <property type="entry name" value="MYOTONIC DYSTROPHY S/T KINASE-RELATED"/>
    <property type="match status" value="1"/>
</dbReference>
<keyword evidence="5 12" id="KW-0547">Nucleotide-binding</keyword>
<protein>
    <recommendedName>
        <fullName evidence="9">Serine/threonine-protein kinase CBK1</fullName>
        <ecNumber evidence="1">2.7.11.1</ecNumber>
    </recommendedName>
</protein>
<evidence type="ECO:0000256" key="13">
    <source>
        <dbReference type="SAM" id="MobiDB-lite"/>
    </source>
</evidence>
<proteinExistence type="inferred from homology"/>
<dbReference type="AlphaFoldDB" id="A0A3N4IHT6"/>
<dbReference type="Proteomes" id="UP000275078">
    <property type="component" value="Unassembled WGS sequence"/>
</dbReference>
<dbReference type="FunFam" id="1.10.510.10:FF:000828">
    <property type="entry name" value="Serine/threonine-protein kinase CBK1"/>
    <property type="match status" value="1"/>
</dbReference>
<dbReference type="SMART" id="SM00133">
    <property type="entry name" value="S_TK_X"/>
    <property type="match status" value="1"/>
</dbReference>
<keyword evidence="6 16" id="KW-0418">Kinase</keyword>
<dbReference type="GO" id="GO:0007163">
    <property type="term" value="P:establishment or maintenance of cell polarity"/>
    <property type="evidence" value="ECO:0007669"/>
    <property type="project" value="UniProtKB-ARBA"/>
</dbReference>
<dbReference type="CDD" id="cd21773">
    <property type="entry name" value="MobB_CBK1"/>
    <property type="match status" value="1"/>
</dbReference>
<evidence type="ECO:0000256" key="5">
    <source>
        <dbReference type="ARBA" id="ARBA00022741"/>
    </source>
</evidence>
<dbReference type="InterPro" id="IPR000719">
    <property type="entry name" value="Prot_kinase_dom"/>
</dbReference>
<evidence type="ECO:0000313" key="16">
    <source>
        <dbReference type="EMBL" id="RPA85702.1"/>
    </source>
</evidence>
<reference evidence="16 17" key="1">
    <citation type="journal article" date="2018" name="Nat. Ecol. Evol.">
        <title>Pezizomycetes genomes reveal the molecular basis of ectomycorrhizal truffle lifestyle.</title>
        <authorList>
            <person name="Murat C."/>
            <person name="Payen T."/>
            <person name="Noel B."/>
            <person name="Kuo A."/>
            <person name="Morin E."/>
            <person name="Chen J."/>
            <person name="Kohler A."/>
            <person name="Krizsan K."/>
            <person name="Balestrini R."/>
            <person name="Da Silva C."/>
            <person name="Montanini B."/>
            <person name="Hainaut M."/>
            <person name="Levati E."/>
            <person name="Barry K.W."/>
            <person name="Belfiori B."/>
            <person name="Cichocki N."/>
            <person name="Clum A."/>
            <person name="Dockter R.B."/>
            <person name="Fauchery L."/>
            <person name="Guy J."/>
            <person name="Iotti M."/>
            <person name="Le Tacon F."/>
            <person name="Lindquist E.A."/>
            <person name="Lipzen A."/>
            <person name="Malagnac F."/>
            <person name="Mello A."/>
            <person name="Molinier V."/>
            <person name="Miyauchi S."/>
            <person name="Poulain J."/>
            <person name="Riccioni C."/>
            <person name="Rubini A."/>
            <person name="Sitrit Y."/>
            <person name="Splivallo R."/>
            <person name="Traeger S."/>
            <person name="Wang M."/>
            <person name="Zifcakova L."/>
            <person name="Wipf D."/>
            <person name="Zambonelli A."/>
            <person name="Paolocci F."/>
            <person name="Nowrousian M."/>
            <person name="Ottonello S."/>
            <person name="Baldrian P."/>
            <person name="Spatafora J.W."/>
            <person name="Henrissat B."/>
            <person name="Nagy L.G."/>
            <person name="Aury J.M."/>
            <person name="Wincker P."/>
            <person name="Grigoriev I.V."/>
            <person name="Bonfante P."/>
            <person name="Martin F.M."/>
        </authorList>
    </citation>
    <scope>NUCLEOTIDE SEQUENCE [LARGE SCALE GENOMIC DNA]</scope>
    <source>
        <strain evidence="16 17">RN42</strain>
    </source>
</reference>
<name>A0A3N4IHT6_ASCIM</name>
<evidence type="ECO:0000256" key="11">
    <source>
        <dbReference type="ARBA" id="ARBA00048679"/>
    </source>
</evidence>
<evidence type="ECO:0000256" key="9">
    <source>
        <dbReference type="ARBA" id="ARBA00039662"/>
    </source>
</evidence>
<keyword evidence="4" id="KW-0808">Transferase</keyword>
<dbReference type="SMART" id="SM00220">
    <property type="entry name" value="S_TKc"/>
    <property type="match status" value="1"/>
</dbReference>
<dbReference type="FunFam" id="3.30.200.20:FF:000192">
    <property type="entry name" value="Serine/threonine-protein kinase cot-1"/>
    <property type="match status" value="1"/>
</dbReference>
<evidence type="ECO:0000256" key="6">
    <source>
        <dbReference type="ARBA" id="ARBA00022777"/>
    </source>
</evidence>
<feature type="compositionally biased region" description="Low complexity" evidence="13">
    <location>
        <begin position="1"/>
        <end position="50"/>
    </location>
</feature>
<dbReference type="GO" id="GO:0005938">
    <property type="term" value="C:cell cortex"/>
    <property type="evidence" value="ECO:0007669"/>
    <property type="project" value="UniProtKB-ARBA"/>
</dbReference>
<dbReference type="InterPro" id="IPR011009">
    <property type="entry name" value="Kinase-like_dom_sf"/>
</dbReference>
<dbReference type="GO" id="GO:0000920">
    <property type="term" value="P:septum digestion after cytokinesis"/>
    <property type="evidence" value="ECO:0007669"/>
    <property type="project" value="UniProtKB-ARBA"/>
</dbReference>
<dbReference type="PROSITE" id="PS51285">
    <property type="entry name" value="AGC_KINASE_CTER"/>
    <property type="match status" value="1"/>
</dbReference>
<comment type="catalytic activity">
    <reaction evidence="10">
        <text>L-threonyl-[protein] + ATP = O-phospho-L-threonyl-[protein] + ADP + H(+)</text>
        <dbReference type="Rhea" id="RHEA:46608"/>
        <dbReference type="Rhea" id="RHEA-COMP:11060"/>
        <dbReference type="Rhea" id="RHEA-COMP:11605"/>
        <dbReference type="ChEBI" id="CHEBI:15378"/>
        <dbReference type="ChEBI" id="CHEBI:30013"/>
        <dbReference type="ChEBI" id="CHEBI:30616"/>
        <dbReference type="ChEBI" id="CHEBI:61977"/>
        <dbReference type="ChEBI" id="CHEBI:456216"/>
        <dbReference type="EC" id="2.7.11.1"/>
    </reaction>
</comment>
<dbReference type="InterPro" id="IPR017441">
    <property type="entry name" value="Protein_kinase_ATP_BS"/>
</dbReference>
<dbReference type="SUPFAM" id="SSF56112">
    <property type="entry name" value="Protein kinase-like (PK-like)"/>
    <property type="match status" value="1"/>
</dbReference>
<dbReference type="GO" id="GO:0004674">
    <property type="term" value="F:protein serine/threonine kinase activity"/>
    <property type="evidence" value="ECO:0007669"/>
    <property type="project" value="UniProtKB-KW"/>
</dbReference>
<comment type="catalytic activity">
    <reaction evidence="11">
        <text>L-seryl-[protein] + ATP = O-phospho-L-seryl-[protein] + ADP + H(+)</text>
        <dbReference type="Rhea" id="RHEA:17989"/>
        <dbReference type="Rhea" id="RHEA-COMP:9863"/>
        <dbReference type="Rhea" id="RHEA-COMP:11604"/>
        <dbReference type="ChEBI" id="CHEBI:15378"/>
        <dbReference type="ChEBI" id="CHEBI:29999"/>
        <dbReference type="ChEBI" id="CHEBI:30616"/>
        <dbReference type="ChEBI" id="CHEBI:83421"/>
        <dbReference type="ChEBI" id="CHEBI:456216"/>
        <dbReference type="EC" id="2.7.11.1"/>
    </reaction>
</comment>
<accession>A0A3N4IHT6</accession>
<dbReference type="InterPro" id="IPR000961">
    <property type="entry name" value="AGC-kinase_C"/>
</dbReference>
<dbReference type="PROSITE" id="PS00108">
    <property type="entry name" value="PROTEIN_KINASE_ST"/>
    <property type="match status" value="1"/>
</dbReference>
<evidence type="ECO:0000256" key="12">
    <source>
        <dbReference type="PROSITE-ProRule" id="PRU10141"/>
    </source>
</evidence>
<dbReference type="OrthoDB" id="3638488at2759"/>
<dbReference type="GO" id="GO:0005524">
    <property type="term" value="F:ATP binding"/>
    <property type="evidence" value="ECO:0007669"/>
    <property type="project" value="UniProtKB-UniRule"/>
</dbReference>
<dbReference type="InterPro" id="IPR008271">
    <property type="entry name" value="Ser/Thr_kinase_AS"/>
</dbReference>
<evidence type="ECO:0000256" key="2">
    <source>
        <dbReference type="ARBA" id="ARBA00022527"/>
    </source>
</evidence>
<dbReference type="FunFam" id="1.10.510.10:FF:000086">
    <property type="entry name" value="Non-specific serine/threonine protein kinase"/>
    <property type="match status" value="1"/>
</dbReference>
<dbReference type="EMBL" id="ML119652">
    <property type="protein sequence ID" value="RPA85702.1"/>
    <property type="molecule type" value="Genomic_DNA"/>
</dbReference>
<organism evidence="16 17">
    <name type="scientific">Ascobolus immersus RN42</name>
    <dbReference type="NCBI Taxonomy" id="1160509"/>
    <lineage>
        <taxon>Eukaryota</taxon>
        <taxon>Fungi</taxon>
        <taxon>Dikarya</taxon>
        <taxon>Ascomycota</taxon>
        <taxon>Pezizomycotina</taxon>
        <taxon>Pezizomycetes</taxon>
        <taxon>Pezizales</taxon>
        <taxon>Ascobolaceae</taxon>
        <taxon>Ascobolus</taxon>
    </lineage>
</organism>
<evidence type="ECO:0000256" key="1">
    <source>
        <dbReference type="ARBA" id="ARBA00012513"/>
    </source>
</evidence>
<keyword evidence="17" id="KW-1185">Reference proteome</keyword>
<evidence type="ECO:0000256" key="8">
    <source>
        <dbReference type="ARBA" id="ARBA00038271"/>
    </source>
</evidence>
<evidence type="ECO:0000256" key="10">
    <source>
        <dbReference type="ARBA" id="ARBA00047899"/>
    </source>
</evidence>
<dbReference type="Gene3D" id="3.30.200.20">
    <property type="entry name" value="Phosphorylase Kinase, domain 1"/>
    <property type="match status" value="2"/>
</dbReference>
<gene>
    <name evidence="16" type="ORF">BJ508DRAFT_411706</name>
</gene>
<dbReference type="PROSITE" id="PS00107">
    <property type="entry name" value="PROTEIN_KINASE_ATP"/>
    <property type="match status" value="1"/>
</dbReference>
<dbReference type="PROSITE" id="PS50011">
    <property type="entry name" value="PROTEIN_KINASE_DOM"/>
    <property type="match status" value="1"/>
</dbReference>
<feature type="domain" description="AGC-kinase C-terminal" evidence="15">
    <location>
        <begin position="463"/>
        <end position="545"/>
    </location>
</feature>
<dbReference type="Gene3D" id="1.10.510.10">
    <property type="entry name" value="Transferase(Phosphotransferase) domain 1"/>
    <property type="match status" value="2"/>
</dbReference>
<feature type="binding site" evidence="12">
    <location>
        <position position="186"/>
    </location>
    <ligand>
        <name>ATP</name>
        <dbReference type="ChEBI" id="CHEBI:30616"/>
    </ligand>
</feature>
<keyword evidence="3" id="KW-0597">Phosphoprotein</keyword>
<feature type="domain" description="Protein kinase" evidence="14">
    <location>
        <begin position="157"/>
        <end position="462"/>
    </location>
</feature>
<evidence type="ECO:0000259" key="14">
    <source>
        <dbReference type="PROSITE" id="PS50011"/>
    </source>
</evidence>
<keyword evidence="2" id="KW-0723">Serine/threonine-protein kinase</keyword>
<dbReference type="GO" id="GO:0051286">
    <property type="term" value="C:cell tip"/>
    <property type="evidence" value="ECO:0007669"/>
    <property type="project" value="UniProtKB-ARBA"/>
</dbReference>
<evidence type="ECO:0000259" key="15">
    <source>
        <dbReference type="PROSITE" id="PS51285"/>
    </source>
</evidence>
<comment type="similarity">
    <text evidence="8">Belongs to the protein kinase superfamily. STE Ser/Thr protein kinase family. COT1 subfamily.</text>
</comment>
<dbReference type="InterPro" id="IPR050839">
    <property type="entry name" value="Rho-assoc_Ser/Thr_Kinase"/>
</dbReference>
<evidence type="ECO:0000256" key="3">
    <source>
        <dbReference type="ARBA" id="ARBA00022553"/>
    </source>
</evidence>
<dbReference type="Pfam" id="PF00069">
    <property type="entry name" value="Pkinase"/>
    <property type="match status" value="2"/>
</dbReference>
<evidence type="ECO:0000256" key="7">
    <source>
        <dbReference type="ARBA" id="ARBA00022840"/>
    </source>
</evidence>
<evidence type="ECO:0000256" key="4">
    <source>
        <dbReference type="ARBA" id="ARBA00022679"/>
    </source>
</evidence>
<feature type="region of interest" description="Disordered" evidence="13">
    <location>
        <begin position="1"/>
        <end position="59"/>
    </location>
</feature>